<evidence type="ECO:0000256" key="3">
    <source>
        <dbReference type="ARBA" id="ARBA00022475"/>
    </source>
</evidence>
<dbReference type="Proteomes" id="UP000408482">
    <property type="component" value="Unassembled WGS sequence"/>
</dbReference>
<keyword evidence="3" id="KW-1003">Cell membrane</keyword>
<evidence type="ECO:0000313" key="9">
    <source>
        <dbReference type="EMBL" id="VUX32950.1"/>
    </source>
</evidence>
<reference evidence="9 10" key="1">
    <citation type="submission" date="2019-07" db="EMBL/GenBank/DDBJ databases">
        <authorList>
            <person name="Hibberd C M."/>
            <person name="Gehrig L. J."/>
            <person name="Chang H.-W."/>
            <person name="Venkatesh S."/>
        </authorList>
    </citation>
    <scope>NUCLEOTIDE SEQUENCE [LARGE SCALE GENOMIC DNA]</scope>
    <source>
        <strain evidence="9">Blautia_luti_SSTS_Bg7063</strain>
    </source>
</reference>
<feature type="transmembrane region" description="Helical" evidence="7">
    <location>
        <begin position="7"/>
        <end position="28"/>
    </location>
</feature>
<dbReference type="AlphaFoldDB" id="A0A564VKM6"/>
<dbReference type="SUPFAM" id="SSF161098">
    <property type="entry name" value="MetI-like"/>
    <property type="match status" value="1"/>
</dbReference>
<dbReference type="GO" id="GO:0005886">
    <property type="term" value="C:plasma membrane"/>
    <property type="evidence" value="ECO:0007669"/>
    <property type="project" value="UniProtKB-SubCell"/>
</dbReference>
<evidence type="ECO:0000256" key="6">
    <source>
        <dbReference type="ARBA" id="ARBA00023136"/>
    </source>
</evidence>
<dbReference type="InterPro" id="IPR035906">
    <property type="entry name" value="MetI-like_sf"/>
</dbReference>
<dbReference type="Pfam" id="PF00528">
    <property type="entry name" value="BPD_transp_1"/>
    <property type="match status" value="1"/>
</dbReference>
<keyword evidence="10" id="KW-1185">Reference proteome</keyword>
<feature type="transmembrane region" description="Helical" evidence="7">
    <location>
        <begin position="102"/>
        <end position="119"/>
    </location>
</feature>
<comment type="similarity">
    <text evidence="7">Belongs to the binding-protein-dependent transport system permease family.</text>
</comment>
<keyword evidence="2 7" id="KW-0813">Transport</keyword>
<gene>
    <name evidence="9" type="primary">araQ_1</name>
    <name evidence="9" type="ORF">RSSSTS7063_00026</name>
</gene>
<evidence type="ECO:0000256" key="7">
    <source>
        <dbReference type="RuleBase" id="RU363032"/>
    </source>
</evidence>
<dbReference type="GO" id="GO:0055085">
    <property type="term" value="P:transmembrane transport"/>
    <property type="evidence" value="ECO:0007669"/>
    <property type="project" value="InterPro"/>
</dbReference>
<sequence length="271" mass="30691">MKKRKWQVYLLLVLCAAVTVCPFIWMILTSFKSYEESIQIPPTIFPKIFTVESYQEIVAKFPFLSFYINTFLVLIFTIVIELLICSMAAYAFARLNFPGRDVIFIVLLALLMVPGQIFLVPNYEIMVKLHLADTVTALWIPKIFSAFGTFMLCEFFKGLPKSLDEAAMLDGCGFFQIYYKILLPLLKPALSSLAILTAISTFKDLMWPLIVNNSMEKMTLSAGLAMLIGEHTTYYPQVMAGGIIAILPMIVLFFFFQKQFVEGIATTGVKQ</sequence>
<dbReference type="Gene3D" id="1.10.3720.10">
    <property type="entry name" value="MetI-like"/>
    <property type="match status" value="1"/>
</dbReference>
<comment type="subcellular location">
    <subcellularLocation>
        <location evidence="1 7">Cell membrane</location>
        <topology evidence="1 7">Multi-pass membrane protein</topology>
    </subcellularLocation>
</comment>
<feature type="transmembrane region" description="Helical" evidence="7">
    <location>
        <begin position="177"/>
        <end position="199"/>
    </location>
</feature>
<feature type="transmembrane region" description="Helical" evidence="7">
    <location>
        <begin position="66"/>
        <end position="90"/>
    </location>
</feature>
<evidence type="ECO:0000256" key="5">
    <source>
        <dbReference type="ARBA" id="ARBA00022989"/>
    </source>
</evidence>
<feature type="transmembrane region" description="Helical" evidence="7">
    <location>
        <begin position="234"/>
        <end position="256"/>
    </location>
</feature>
<organism evidence="9 10">
    <name type="scientific">Blautia luti</name>
    <dbReference type="NCBI Taxonomy" id="89014"/>
    <lineage>
        <taxon>Bacteria</taxon>
        <taxon>Bacillati</taxon>
        <taxon>Bacillota</taxon>
        <taxon>Clostridia</taxon>
        <taxon>Lachnospirales</taxon>
        <taxon>Lachnospiraceae</taxon>
        <taxon>Blautia</taxon>
    </lineage>
</organism>
<feature type="domain" description="ABC transmembrane type-1" evidence="8">
    <location>
        <begin position="67"/>
        <end position="256"/>
    </location>
</feature>
<dbReference type="InterPro" id="IPR000515">
    <property type="entry name" value="MetI-like"/>
</dbReference>
<feature type="transmembrane region" description="Helical" evidence="7">
    <location>
        <begin position="139"/>
        <end position="156"/>
    </location>
</feature>
<dbReference type="PANTHER" id="PTHR43744:SF12">
    <property type="entry name" value="ABC TRANSPORTER PERMEASE PROTEIN MG189-RELATED"/>
    <property type="match status" value="1"/>
</dbReference>
<evidence type="ECO:0000256" key="1">
    <source>
        <dbReference type="ARBA" id="ARBA00004651"/>
    </source>
</evidence>
<dbReference type="CDD" id="cd06261">
    <property type="entry name" value="TM_PBP2"/>
    <property type="match status" value="1"/>
</dbReference>
<dbReference type="PROSITE" id="PS50928">
    <property type="entry name" value="ABC_TM1"/>
    <property type="match status" value="1"/>
</dbReference>
<name>A0A564VKM6_9FIRM</name>
<evidence type="ECO:0000259" key="8">
    <source>
        <dbReference type="PROSITE" id="PS50928"/>
    </source>
</evidence>
<protein>
    <submittedName>
        <fullName evidence="9">L-arabinose transport system permease protein AraQ</fullName>
    </submittedName>
</protein>
<dbReference type="EMBL" id="CABHNW010000024">
    <property type="protein sequence ID" value="VUX32950.1"/>
    <property type="molecule type" value="Genomic_DNA"/>
</dbReference>
<accession>A0A564VKM6</accession>
<evidence type="ECO:0000313" key="10">
    <source>
        <dbReference type="Proteomes" id="UP000408482"/>
    </source>
</evidence>
<keyword evidence="6 7" id="KW-0472">Membrane</keyword>
<dbReference type="RefSeq" id="WP_138276799.1">
    <property type="nucleotide sequence ID" value="NZ_CABHMX010000050.1"/>
</dbReference>
<evidence type="ECO:0000256" key="4">
    <source>
        <dbReference type="ARBA" id="ARBA00022692"/>
    </source>
</evidence>
<evidence type="ECO:0000256" key="2">
    <source>
        <dbReference type="ARBA" id="ARBA00022448"/>
    </source>
</evidence>
<dbReference type="PANTHER" id="PTHR43744">
    <property type="entry name" value="ABC TRANSPORTER PERMEASE PROTEIN MG189-RELATED-RELATED"/>
    <property type="match status" value="1"/>
</dbReference>
<proteinExistence type="inferred from homology"/>
<keyword evidence="4 7" id="KW-0812">Transmembrane</keyword>
<keyword evidence="5 7" id="KW-1133">Transmembrane helix</keyword>